<dbReference type="Proteomes" id="UP000595806">
    <property type="component" value="Segment"/>
</dbReference>
<name>A0A7T6ZMC8_9CAUD</name>
<reference evidence="1 2" key="1">
    <citation type="submission" date="2020-12" db="EMBL/GenBank/DDBJ databases">
        <authorList>
            <person name="Rakov C."/>
            <person name="Alkalay-Oren S."/>
            <person name="Coppenhagen-Glazer S."/>
            <person name="Hazan R."/>
        </authorList>
    </citation>
    <scope>NUCLEOTIDE SEQUENCE [LARGE SCALE GENOMIC DNA]</scope>
</reference>
<evidence type="ECO:0000313" key="1">
    <source>
        <dbReference type="EMBL" id="QQK88437.1"/>
    </source>
</evidence>
<dbReference type="EMBL" id="MW358930">
    <property type="protein sequence ID" value="QQK88437.1"/>
    <property type="molecule type" value="Genomic_DNA"/>
</dbReference>
<organism evidence="1 2">
    <name type="scientific">Providencia phage PSTRCR_114</name>
    <dbReference type="NCBI Taxonomy" id="2800824"/>
    <lineage>
        <taxon>Viruses</taxon>
        <taxon>Duplodnaviria</taxon>
        <taxon>Heunggongvirae</taxon>
        <taxon>Uroviricota</taxon>
        <taxon>Caudoviricetes</taxon>
        <taxon>Autographivirales</taxon>
        <taxon>Autoscriptoviridae</taxon>
        <taxon>Slopekvirinae</taxon>
        <taxon>Kakivirus</taxon>
        <taxon>Kakivirus PSTRCR114</taxon>
    </lineage>
</organism>
<evidence type="ECO:0000313" key="2">
    <source>
        <dbReference type="Proteomes" id="UP000595806"/>
    </source>
</evidence>
<accession>A0A7T6ZMC8</accession>
<sequence length="67" mass="7845">MKVNFKDGYQEVQLSTISAGETFRMGDEVYLKTYSYEAPYVCLKTGLTHKFQDDYIVRRINLELVEV</sequence>
<keyword evidence="2" id="KW-1185">Reference proteome</keyword>
<proteinExistence type="predicted"/>
<protein>
    <submittedName>
        <fullName evidence="1">Uncharacterized protein</fullName>
    </submittedName>
</protein>